<comment type="caution">
    <text evidence="1">The sequence shown here is derived from an EMBL/GenBank/DDBJ whole genome shotgun (WGS) entry which is preliminary data.</text>
</comment>
<dbReference type="AlphaFoldDB" id="A0A0Q9YNI5"/>
<dbReference type="EMBL" id="LKHV01000012">
    <property type="protein sequence ID" value="KRG17731.1"/>
    <property type="molecule type" value="Genomic_DNA"/>
</dbReference>
<name>A0A0Q9YNI5_9GAMM</name>
<reference evidence="2" key="2">
    <citation type="journal article" date="2016" name="Genome Announc.">
        <title>Draft Genome Sequences of Two Novel Amoeba-Resistant Intranuclear Bacteria, 'Candidatus Berkiella cookevillensis' and 'Candidatus Berkiella aquae'.</title>
        <authorList>
            <person name="Mehari Y.T."/>
            <person name="Arivett B.A."/>
            <person name="Farone A.L."/>
            <person name="Gunderson J.H."/>
            <person name="Farone M.B."/>
        </authorList>
    </citation>
    <scope>NUCLEOTIDE SEQUENCE</scope>
    <source>
        <strain evidence="2">CC99</strain>
    </source>
</reference>
<dbReference type="Pfam" id="PF11227">
    <property type="entry name" value="DUF3025"/>
    <property type="match status" value="1"/>
</dbReference>
<accession>A0A0Q9YNI5</accession>
<evidence type="ECO:0000313" key="3">
    <source>
        <dbReference type="Proteomes" id="UP000051494"/>
    </source>
</evidence>
<keyword evidence="3" id="KW-1185">Reference proteome</keyword>
<reference evidence="1" key="1">
    <citation type="submission" date="2015-09" db="EMBL/GenBank/DDBJ databases">
        <title>Draft Genome Sequences of Two Novel Amoeba-resistant Intranuclear Bacteria, Candidatus Berkiella cookevillensis and Candidatus Berkiella aquae.</title>
        <authorList>
            <person name="Mehari Y.T."/>
            <person name="Arivett B.A."/>
            <person name="Farone A.L."/>
            <person name="Gunderson J.H."/>
            <person name="Farone M.B."/>
        </authorList>
    </citation>
    <scope>NUCLEOTIDE SEQUENCE [LARGE SCALE GENOMIC DNA]</scope>
    <source>
        <strain evidence="1">CC99</strain>
    </source>
</reference>
<dbReference type="STRING" id="437022.CC99x_02026"/>
<evidence type="ECO:0000313" key="1">
    <source>
        <dbReference type="EMBL" id="KRG17731.1"/>
    </source>
</evidence>
<protein>
    <submittedName>
        <fullName evidence="2">DUF3025 domain-containing protein</fullName>
    </submittedName>
</protein>
<dbReference type="OrthoDB" id="5292474at2"/>
<dbReference type="RefSeq" id="WP_057625131.1">
    <property type="nucleotide sequence ID" value="NZ_LKHV02000001.1"/>
</dbReference>
<gene>
    <name evidence="2" type="ORF">CC99x_011475</name>
    <name evidence="1" type="ORF">CC99x_02026</name>
</gene>
<evidence type="ECO:0000313" key="2">
    <source>
        <dbReference type="EMBL" id="MCS5709515.1"/>
    </source>
</evidence>
<dbReference type="InterPro" id="IPR021390">
    <property type="entry name" value="DUF3025"/>
</dbReference>
<dbReference type="EMBL" id="LKHV02000001">
    <property type="protein sequence ID" value="MCS5709515.1"/>
    <property type="molecule type" value="Genomic_DNA"/>
</dbReference>
<dbReference type="Proteomes" id="UP000051494">
    <property type="component" value="Unassembled WGS sequence"/>
</dbReference>
<organism evidence="1">
    <name type="scientific">Candidatus Berkiella cookevillensis</name>
    <dbReference type="NCBI Taxonomy" id="437022"/>
    <lineage>
        <taxon>Bacteria</taxon>
        <taxon>Pseudomonadati</taxon>
        <taxon>Pseudomonadota</taxon>
        <taxon>Gammaproteobacteria</taxon>
        <taxon>Candidatus Berkiellales</taxon>
        <taxon>Candidatus Berkiellaceae</taxon>
        <taxon>Candidatus Berkiella</taxon>
    </lineage>
</organism>
<sequence length="300" mass="35511">MSQENLKTNAFWKPTFFRDFKGYEPLGALFENYFSAYPQFPSITDYNQLATEMYAQMALEKEYQVAFVLQDFSKSFEKTAFTYRQIMTRPNNWHDLFNNLSWIIWPKTKWQIIQRYFSEEGMRETANRNQTQSFLAQLDECGFIVISADPMIAQLSFQHQWSELFYHQKSRLQSMEAFVFGHGLMEKGLNPYIGMTGKAVFIGVTQSYFELPMQERLAFSDHMLSQFVLVAANCNNPRALQPFPFLGLPKWWENNEVLSFFQNTAYFRPMRNTHAESFVLNNFVDKSLWGQWQSICPDHW</sequence>
<proteinExistence type="predicted"/>
<reference evidence="2" key="3">
    <citation type="submission" date="2021-06" db="EMBL/GenBank/DDBJ databases">
        <title>Genomic Description and Analysis of Intracellular Bacteria, Candidatus Berkiella cookevillensis and Candidatus Berkiella aquae.</title>
        <authorList>
            <person name="Kidane D.T."/>
            <person name="Mehari Y.T."/>
            <person name="Rice F.C."/>
            <person name="Arivett B.A."/>
            <person name="Farone A.L."/>
            <person name="Berk S.G."/>
            <person name="Farone M.B."/>
        </authorList>
    </citation>
    <scope>NUCLEOTIDE SEQUENCE</scope>
    <source>
        <strain evidence="2">CC99</strain>
    </source>
</reference>